<dbReference type="Proteomes" id="UP000214746">
    <property type="component" value="Unassembled WGS sequence"/>
</dbReference>
<evidence type="ECO:0000313" key="3">
    <source>
        <dbReference type="Proteomes" id="UP000214746"/>
    </source>
</evidence>
<protein>
    <submittedName>
        <fullName evidence="2">Uncharacterized protein</fullName>
    </submittedName>
</protein>
<dbReference type="AlphaFoldDB" id="A0A2W1NT19"/>
<dbReference type="EMBL" id="NHRJ02000004">
    <property type="protein sequence ID" value="PZE20916.1"/>
    <property type="molecule type" value="Genomic_DNA"/>
</dbReference>
<sequence length="322" mass="35599">MKRTTVWAMTLVIWTSLMLPQPLCTAAAEAQLAPANRTPHTVAAHVPASVHQPASAEESAADTERTITSTAMADAVNQWIHNIAGEHGYSSWRQATWTSQPLGPGTHGWIIIVTSNGKTVGYMVIHAAEPDKPDSYRLTEYGHGDKPLFSLQTLHQALVQLELIHTSYQTERLYYAPLHTVWRVTSHGSEHYADAKTGEILPLDSFSSQSMPLHALDASTRLAPKHTIISSRQLSVFDPYERLPWASGEDVNYPSFGELQGELDARKRLTYAAAIFNGTITAPLAVTGYHKWSNQECFLLLEQNGQRAVPYEAAAILGKFYH</sequence>
<feature type="chain" id="PRO_5038982334" evidence="1">
    <location>
        <begin position="27"/>
        <end position="322"/>
    </location>
</feature>
<gene>
    <name evidence="2" type="ORF">CBW46_009490</name>
</gene>
<keyword evidence="1" id="KW-0732">Signal</keyword>
<feature type="signal peptide" evidence="1">
    <location>
        <begin position="1"/>
        <end position="26"/>
    </location>
</feature>
<comment type="caution">
    <text evidence="2">The sequence shown here is derived from an EMBL/GenBank/DDBJ whole genome shotgun (WGS) entry which is preliminary data.</text>
</comment>
<evidence type="ECO:0000313" key="2">
    <source>
        <dbReference type="EMBL" id="PZE20916.1"/>
    </source>
</evidence>
<accession>A0A2W1NT19</accession>
<organism evidence="2 3">
    <name type="scientific">Paenibacillus xerothermodurans</name>
    <dbReference type="NCBI Taxonomy" id="1977292"/>
    <lineage>
        <taxon>Bacteria</taxon>
        <taxon>Bacillati</taxon>
        <taxon>Bacillota</taxon>
        <taxon>Bacilli</taxon>
        <taxon>Bacillales</taxon>
        <taxon>Paenibacillaceae</taxon>
        <taxon>Paenibacillus</taxon>
    </lineage>
</organism>
<name>A0A2W1NT19_PAEXE</name>
<evidence type="ECO:0000256" key="1">
    <source>
        <dbReference type="SAM" id="SignalP"/>
    </source>
</evidence>
<proteinExistence type="predicted"/>
<dbReference type="OrthoDB" id="2475185at2"/>
<keyword evidence="3" id="KW-1185">Reference proteome</keyword>
<dbReference type="RefSeq" id="WP_089199776.1">
    <property type="nucleotide sequence ID" value="NZ_NHRJ02000004.1"/>
</dbReference>
<reference evidence="2" key="1">
    <citation type="submission" date="2018-06" db="EMBL/GenBank/DDBJ databases">
        <title>Paenibacillus xerothermodurans sp. nov. an extremely dry heat resistant spore forming bacterium isolated from the soil of Cape Canaveral, Florida.</title>
        <authorList>
            <person name="Seuylemezian A."/>
            <person name="Kaur N."/>
            <person name="Patil P."/>
            <person name="Patil P."/>
            <person name="Mayilraj S."/>
            <person name="Vaishampayan P."/>
        </authorList>
    </citation>
    <scope>NUCLEOTIDE SEQUENCE [LARGE SCALE GENOMIC DNA]</scope>
    <source>
        <strain evidence="2">ATCC 27380</strain>
    </source>
</reference>